<dbReference type="SUPFAM" id="SSF46565">
    <property type="entry name" value="Chaperone J-domain"/>
    <property type="match status" value="1"/>
</dbReference>
<dbReference type="Proteomes" id="UP001430356">
    <property type="component" value="Unassembled WGS sequence"/>
</dbReference>
<dbReference type="PANTHER" id="PTHR44094:SF9">
    <property type="entry name" value="PROTEIN DNAJ, PUTATIVE-RELATED"/>
    <property type="match status" value="1"/>
</dbReference>
<comment type="caution">
    <text evidence="3">The sequence shown here is derived from an EMBL/GenBank/DDBJ whole genome shotgun (WGS) entry which is preliminary data.</text>
</comment>
<dbReference type="InterPro" id="IPR052423">
    <property type="entry name" value="EMIR"/>
</dbReference>
<dbReference type="InterPro" id="IPR018253">
    <property type="entry name" value="DnaJ_domain_CS"/>
</dbReference>
<dbReference type="PROSITE" id="PS00636">
    <property type="entry name" value="DNAJ_1"/>
    <property type="match status" value="1"/>
</dbReference>
<sequence>MAALLYTGGARRCAVRWYAAGGHTSAGAHRSDNNNNNNNSGGGTHGDYHDQAKKEEEEDRALEEEEFAALHDTGDDAFMPLTHRLAHKADALDAELRRIRFCLCERTQFLVDTAPATFSGRATQMDTAVKLAMAAEAQQTQRGAASSSRRGAAAAAVEAALRASPYASWRGTSAPLLRFLCLRVLWPKSAPSSHGAELATADANLDYLRRGRALHQLNYYSRLNLTPKRHVWVALYQILWNLVVSTQNAVGCIVFGAMRGVRDRGGVVGACSGAARGVARAAQFIGYGWLVSPLLHLSRGLCNTVYGPLNSVTGRYMFDALSGRWMRCTVADSRFFRHELQREKRMLRTIGRAEFRRKRMRGEHKWATRLASMGFSVDMMKEKLTGKGAGGEARSSSLRSPYEVLQVRRTASTQEIKKQYKKLAMVFHPDVAQSRRDGGGPLTPAEKAETQHKFEEIANAYQILSNPEKRKAYDLGGAQGVHLHETKYGKFMSRTPAEMVQSVFGGEGFRRVLVGELLRSHWALRNEAQVSVSLHELEELQCIRVRQLAVELAAIADVHALRATTPYHGATAASAGAAHSSSSSSNSNSNRRPAAAAASTSSLPDYLKSGRVRGSGGRSANDQRAAAGGASTIHGGLGREMRESIMEELGGAATPSSTAAHSSAAPASPFVLRPGSNEFNCFSRDFEERCDRFVRHLAEACFGKQLLHEVGEAYVVGAQRCLGVRPFYAPKVLLTRKIFTGMDRITEAFADKTRSTPQEVVRKVMAEYFNMEYDSVVADLHSVLRYTVQMVLQDVVESEEVRRKRCYAVWYLGEKMMAVGERWTTRIANDDDLVAYIQQASTSSATTSKPPAF</sequence>
<protein>
    <submittedName>
        <fullName evidence="3">DnaJ domain containing protein</fullName>
    </submittedName>
</protein>
<organism evidence="3 4">
    <name type="scientific">Novymonas esmeraldas</name>
    <dbReference type="NCBI Taxonomy" id="1808958"/>
    <lineage>
        <taxon>Eukaryota</taxon>
        <taxon>Discoba</taxon>
        <taxon>Euglenozoa</taxon>
        <taxon>Kinetoplastea</taxon>
        <taxon>Metakinetoplastina</taxon>
        <taxon>Trypanosomatida</taxon>
        <taxon>Trypanosomatidae</taxon>
        <taxon>Novymonas</taxon>
    </lineage>
</organism>
<feature type="region of interest" description="Disordered" evidence="1">
    <location>
        <begin position="24"/>
        <end position="62"/>
    </location>
</feature>
<dbReference type="InterPro" id="IPR036869">
    <property type="entry name" value="J_dom_sf"/>
</dbReference>
<dbReference type="Gene3D" id="1.10.287.110">
    <property type="entry name" value="DnaJ domain"/>
    <property type="match status" value="1"/>
</dbReference>
<dbReference type="PANTHER" id="PTHR44094">
    <property type="entry name" value="DNAJ HEAT SHOCK N-TERMINAL DOMAIN-CONTAINING PROTEIN"/>
    <property type="match status" value="1"/>
</dbReference>
<dbReference type="InterPro" id="IPR001623">
    <property type="entry name" value="DnaJ_domain"/>
</dbReference>
<dbReference type="EMBL" id="JAECZO010000036">
    <property type="protein sequence ID" value="KAK7194393.1"/>
    <property type="molecule type" value="Genomic_DNA"/>
</dbReference>
<name>A0AAW0EJY7_9TRYP</name>
<accession>A0AAW0EJY7</accession>
<dbReference type="AlphaFoldDB" id="A0AAW0EJY7"/>
<evidence type="ECO:0000256" key="1">
    <source>
        <dbReference type="SAM" id="MobiDB-lite"/>
    </source>
</evidence>
<feature type="region of interest" description="Disordered" evidence="1">
    <location>
        <begin position="577"/>
        <end position="638"/>
    </location>
</feature>
<feature type="domain" description="J" evidence="2">
    <location>
        <begin position="400"/>
        <end position="477"/>
    </location>
</feature>
<feature type="compositionally biased region" description="Low complexity" evidence="1">
    <location>
        <begin position="577"/>
        <end position="602"/>
    </location>
</feature>
<evidence type="ECO:0000313" key="4">
    <source>
        <dbReference type="Proteomes" id="UP001430356"/>
    </source>
</evidence>
<reference evidence="3 4" key="1">
    <citation type="journal article" date="2021" name="MBio">
        <title>A New Model Trypanosomatid, Novymonas esmeraldas: Genomic Perception of Its 'Candidatus Pandoraea novymonadis' Endosymbiont.</title>
        <authorList>
            <person name="Zakharova A."/>
            <person name="Saura A."/>
            <person name="Butenko A."/>
            <person name="Podesvova L."/>
            <person name="Warmusova S."/>
            <person name="Kostygov A.Y."/>
            <person name="Nenarokova A."/>
            <person name="Lukes J."/>
            <person name="Opperdoes F.R."/>
            <person name="Yurchenko V."/>
        </authorList>
    </citation>
    <scope>NUCLEOTIDE SEQUENCE [LARGE SCALE GENOMIC DNA]</scope>
    <source>
        <strain evidence="3 4">E262AT.01</strain>
    </source>
</reference>
<dbReference type="PROSITE" id="PS50076">
    <property type="entry name" value="DNAJ_2"/>
    <property type="match status" value="1"/>
</dbReference>
<gene>
    <name evidence="3" type="ORF">NESM_000355500</name>
</gene>
<keyword evidence="4" id="KW-1185">Reference proteome</keyword>
<evidence type="ECO:0000259" key="2">
    <source>
        <dbReference type="PROSITE" id="PS50076"/>
    </source>
</evidence>
<dbReference type="Pfam" id="PF00226">
    <property type="entry name" value="DnaJ"/>
    <property type="match status" value="1"/>
</dbReference>
<dbReference type="PRINTS" id="PR00625">
    <property type="entry name" value="JDOMAIN"/>
</dbReference>
<feature type="compositionally biased region" description="Basic and acidic residues" evidence="1">
    <location>
        <begin position="46"/>
        <end position="55"/>
    </location>
</feature>
<proteinExistence type="predicted"/>
<dbReference type="CDD" id="cd06257">
    <property type="entry name" value="DnaJ"/>
    <property type="match status" value="1"/>
</dbReference>
<evidence type="ECO:0000313" key="3">
    <source>
        <dbReference type="EMBL" id="KAK7194393.1"/>
    </source>
</evidence>
<dbReference type="SMART" id="SM00271">
    <property type="entry name" value="DnaJ"/>
    <property type="match status" value="1"/>
</dbReference>